<reference evidence="3" key="3">
    <citation type="submission" date="2010-08" db="EMBL/GenBank/DDBJ databases">
        <authorList>
            <person name="Durkin A.S."/>
            <person name="Nelson K.E."/>
            <person name="Morrison M."/>
            <person name="Forsberg C.W."/>
            <person name="Wilson D.B."/>
            <person name="Russell J.B."/>
            <person name="Cann I.K.O."/>
            <person name="Mackie R.I."/>
            <person name="White B.A."/>
        </authorList>
    </citation>
    <scope>NUCLEOTIDE SEQUENCE</scope>
    <source>
        <strain evidence="3">S85</strain>
    </source>
</reference>
<dbReference type="SUPFAM" id="SSF88723">
    <property type="entry name" value="PIN domain-like"/>
    <property type="match status" value="1"/>
</dbReference>
<dbReference type="PANTHER" id="PTHR34610:SF3">
    <property type="entry name" value="SSL7007 PROTEIN"/>
    <property type="match status" value="1"/>
</dbReference>
<dbReference type="EMBL" id="CP001792">
    <property type="protein sequence ID" value="ACX76508.1"/>
    <property type="molecule type" value="Genomic_DNA"/>
</dbReference>
<dbReference type="KEGG" id="fsu:Fisuc_2928"/>
<dbReference type="InterPro" id="IPR002850">
    <property type="entry name" value="PIN_toxin-like"/>
</dbReference>
<dbReference type="KEGG" id="fsc:FSU_0191"/>
<dbReference type="STRING" id="59374.FSU_0191"/>
<evidence type="ECO:0000259" key="1">
    <source>
        <dbReference type="Pfam" id="PF13470"/>
    </source>
</evidence>
<dbReference type="EMBL" id="CP002158">
    <property type="protein sequence ID" value="ADL27206.1"/>
    <property type="molecule type" value="Genomic_DNA"/>
</dbReference>
<dbReference type="InterPro" id="IPR029060">
    <property type="entry name" value="PIN-like_dom_sf"/>
</dbReference>
<gene>
    <name evidence="2" type="ordered locus">Fisuc_2928</name>
    <name evidence="3" type="ordered locus">FSU_0191</name>
</gene>
<organism evidence="3 4">
    <name type="scientific">Fibrobacter succinogenes (strain ATCC 19169 / S85)</name>
    <dbReference type="NCBI Taxonomy" id="59374"/>
    <lineage>
        <taxon>Bacteria</taxon>
        <taxon>Pseudomonadati</taxon>
        <taxon>Fibrobacterota</taxon>
        <taxon>Fibrobacteria</taxon>
        <taxon>Fibrobacterales</taxon>
        <taxon>Fibrobacteraceae</taxon>
        <taxon>Fibrobacter</taxon>
    </lineage>
</organism>
<evidence type="ECO:0000313" key="5">
    <source>
        <dbReference type="Proteomes" id="UP000001497"/>
    </source>
</evidence>
<name>C9RP40_FIBSS</name>
<dbReference type="AlphaFoldDB" id="C9RP40"/>
<keyword evidence="5" id="KW-1185">Reference proteome</keyword>
<dbReference type="eggNOG" id="COG1569">
    <property type="taxonomic scope" value="Bacteria"/>
</dbReference>
<evidence type="ECO:0000313" key="3">
    <source>
        <dbReference type="EMBL" id="ADL27206.1"/>
    </source>
</evidence>
<dbReference type="OrthoDB" id="9802272at2"/>
<accession>C9RP40</accession>
<dbReference type="NCBIfam" id="TIGR00305">
    <property type="entry name" value="putative toxin-antitoxin system toxin component, PIN family"/>
    <property type="match status" value="1"/>
</dbReference>
<evidence type="ECO:0000313" key="2">
    <source>
        <dbReference type="EMBL" id="ACX76508.1"/>
    </source>
</evidence>
<reference evidence="2 5" key="1">
    <citation type="submission" date="2009-10" db="EMBL/GenBank/DDBJ databases">
        <title>Complete sequence of Fibrobacter succinogenes subsp. succinogenes S85.</title>
        <authorList>
            <consortium name="US DOE Joint Genome Institute"/>
            <person name="Lucas S."/>
            <person name="Copeland A."/>
            <person name="Lapidus A."/>
            <person name="Glavina del Rio T."/>
            <person name="Tice H."/>
            <person name="Bruce D."/>
            <person name="Goodwin L."/>
            <person name="Pitluck S."/>
            <person name="Chertkov O."/>
            <person name="Detter J.C."/>
            <person name="Han C."/>
            <person name="Tapia R."/>
            <person name="Larimer F."/>
            <person name="Land M."/>
            <person name="Hauser L."/>
            <person name="Kyrpides N."/>
            <person name="Mikhailova N."/>
            <person name="Weimer P.J."/>
            <person name="Stevenson D.M."/>
            <person name="Boyum J."/>
            <person name="Brumm P.I."/>
            <person name="Mead D."/>
        </authorList>
    </citation>
    <scope>NUCLEOTIDE SEQUENCE [LARGE SCALE GENOMIC DNA]</scope>
    <source>
        <strain evidence="5">ATCC 19169 / S85</strain>
        <strain evidence="2">S85</strain>
    </source>
</reference>
<dbReference type="Proteomes" id="UP000000517">
    <property type="component" value="Chromosome"/>
</dbReference>
<dbReference type="Proteomes" id="UP000001497">
    <property type="component" value="Chromosome"/>
</dbReference>
<feature type="domain" description="PIN" evidence="1">
    <location>
        <begin position="5"/>
        <end position="116"/>
    </location>
</feature>
<reference evidence="4" key="2">
    <citation type="submission" date="2010-08" db="EMBL/GenBank/DDBJ databases">
        <title>Complete sequence of Fibrobacter succinogenes subsp. succinogenes S85.</title>
        <authorList>
            <person name="Durkin A.S."/>
            <person name="Nelson K.E."/>
            <person name="Morrison M."/>
            <person name="Forsberg C.W."/>
            <person name="Wilson D.B."/>
            <person name="Russell J.B."/>
            <person name="Cann I.K.O."/>
            <person name="Mackie R.I."/>
            <person name="White B.A."/>
        </authorList>
    </citation>
    <scope>NUCLEOTIDE SEQUENCE [LARGE SCALE GENOMIC DNA]</scope>
    <source>
        <strain evidence="4">ATCC 19169 / S85</strain>
    </source>
</reference>
<dbReference type="PANTHER" id="PTHR34610">
    <property type="entry name" value="SSL7007 PROTEIN"/>
    <property type="match status" value="1"/>
</dbReference>
<dbReference type="HOGENOM" id="CLU_116617_6_0_0"/>
<proteinExistence type="predicted"/>
<dbReference type="PATRIC" id="fig|59374.8.peg.182"/>
<sequence>MKFYAVIDTNVIVSALLKWNSVPGVVLQAVFNGFVVPVYNDEILNEYRNVLNRPKFGFSSELISETISQIESLGVMENALETVAEAMPDPKDIVFYSIALSHGKTAETHLVTGNVKHFPANPIVVTPRQMLDILCM</sequence>
<dbReference type="Pfam" id="PF13470">
    <property type="entry name" value="PIN_3"/>
    <property type="match status" value="1"/>
</dbReference>
<protein>
    <submittedName>
        <fullName evidence="2">Nucleic acid binding protein</fullName>
    </submittedName>
</protein>
<evidence type="ECO:0000313" key="4">
    <source>
        <dbReference type="Proteomes" id="UP000000517"/>
    </source>
</evidence>
<dbReference type="RefSeq" id="WP_014545035.1">
    <property type="nucleotide sequence ID" value="NC_013410.1"/>
</dbReference>
<dbReference type="InterPro" id="IPR002716">
    <property type="entry name" value="PIN_dom"/>
</dbReference>